<dbReference type="Proteomes" id="UP000615760">
    <property type="component" value="Unassembled WGS sequence"/>
</dbReference>
<gene>
    <name evidence="3" type="ORF">GCM10007424_26070</name>
</gene>
<accession>A0ABQ1K5G8</accession>
<name>A0ABQ1K5G8_9FLAO</name>
<feature type="chain" id="PRO_5045081161" description="DUF6438 domain-containing protein" evidence="1">
    <location>
        <begin position="23"/>
        <end position="337"/>
    </location>
</feature>
<evidence type="ECO:0000259" key="2">
    <source>
        <dbReference type="Pfam" id="PF20033"/>
    </source>
</evidence>
<keyword evidence="1" id="KW-0732">Signal</keyword>
<dbReference type="EMBL" id="BMJE01000007">
    <property type="protein sequence ID" value="GGB84808.1"/>
    <property type="molecule type" value="Genomic_DNA"/>
</dbReference>
<keyword evidence="4" id="KW-1185">Reference proteome</keyword>
<evidence type="ECO:0000313" key="3">
    <source>
        <dbReference type="EMBL" id="GGB84808.1"/>
    </source>
</evidence>
<comment type="caution">
    <text evidence="3">The sequence shown here is derived from an EMBL/GenBank/DDBJ whole genome shotgun (WGS) entry which is preliminary data.</text>
</comment>
<reference evidence="4" key="1">
    <citation type="journal article" date="2019" name="Int. J. Syst. Evol. Microbiol.">
        <title>The Global Catalogue of Microorganisms (GCM) 10K type strain sequencing project: providing services to taxonomists for standard genome sequencing and annotation.</title>
        <authorList>
            <consortium name="The Broad Institute Genomics Platform"/>
            <consortium name="The Broad Institute Genome Sequencing Center for Infectious Disease"/>
            <person name="Wu L."/>
            <person name="Ma J."/>
        </authorList>
    </citation>
    <scope>NUCLEOTIDE SEQUENCE [LARGE SCALE GENOMIC DNA]</scope>
    <source>
        <strain evidence="4">CGMCC 1.15461</strain>
    </source>
</reference>
<sequence length="337" mass="39080">MKSFLLSILLFLLLSCNQQTKAQTEKAIIKSSEINSLKNEQEVEHFIRKSDSLYRKFTLKKVQDLTCIGCDSSLVSLANRLNVDYTYIKADFDNNGYMDILATGENKTYTSENFNPDLDVAYSKSFNAFVIMDFGEGKTKLYDLTEEIYRGIVPMVEYQDDKALLIVYTPKYETKVVRNKRKGVKSELIFKFSDFVEYNPLPKAYSIEKIEYNTEGCFGQCPIFSMEINKNGTSVFIAKEYNYTKPWQKGELLEGVYSATIKKENLSELTEVLNYIDFPSLQDHYNVIWTDDQTAVLKVTYNNGKVKTIKDYGLQGTYGMRKLHEMFFNLRTNQNWE</sequence>
<feature type="signal peptide" evidence="1">
    <location>
        <begin position="1"/>
        <end position="22"/>
    </location>
</feature>
<dbReference type="RefSeq" id="WP_188621754.1">
    <property type="nucleotide sequence ID" value="NZ_BMJE01000007.1"/>
</dbReference>
<evidence type="ECO:0000256" key="1">
    <source>
        <dbReference type="SAM" id="SignalP"/>
    </source>
</evidence>
<dbReference type="Pfam" id="PF20033">
    <property type="entry name" value="DUF6438"/>
    <property type="match status" value="1"/>
</dbReference>
<dbReference type="PROSITE" id="PS51257">
    <property type="entry name" value="PROKAR_LIPOPROTEIN"/>
    <property type="match status" value="1"/>
</dbReference>
<organism evidence="3 4">
    <name type="scientific">Flavobacterium suaedae</name>
    <dbReference type="NCBI Taxonomy" id="1767027"/>
    <lineage>
        <taxon>Bacteria</taxon>
        <taxon>Pseudomonadati</taxon>
        <taxon>Bacteroidota</taxon>
        <taxon>Flavobacteriia</taxon>
        <taxon>Flavobacteriales</taxon>
        <taxon>Flavobacteriaceae</taxon>
        <taxon>Flavobacterium</taxon>
    </lineage>
</organism>
<dbReference type="InterPro" id="IPR045497">
    <property type="entry name" value="DUF6438"/>
</dbReference>
<protein>
    <recommendedName>
        <fullName evidence="2">DUF6438 domain-containing protein</fullName>
    </recommendedName>
</protein>
<evidence type="ECO:0000313" key="4">
    <source>
        <dbReference type="Proteomes" id="UP000615760"/>
    </source>
</evidence>
<proteinExistence type="predicted"/>
<feature type="domain" description="DUF6438" evidence="2">
    <location>
        <begin position="209"/>
        <end position="329"/>
    </location>
</feature>